<protein>
    <recommendedName>
        <fullName evidence="4">Peptide methionine sulfoxide reductase MsrA</fullName>
        <shortName evidence="4">Protein-methionine-S-oxide reductase</shortName>
        <ecNumber evidence="4">1.8.4.11</ecNumber>
    </recommendedName>
    <alternativeName>
        <fullName evidence="4">Peptide-methionine (S)-S-oxide reductase</fullName>
        <shortName evidence="4">Peptide Met(O) reductase</shortName>
    </alternativeName>
</protein>
<feature type="chain" id="PRO_5024354293" description="Peptide methionine sulfoxide reductase MsrA" evidence="5">
    <location>
        <begin position="22"/>
        <end position="228"/>
    </location>
</feature>
<name>A0A5S3Q8S3_9FLAO</name>
<dbReference type="EMBL" id="VATY01000005">
    <property type="protein sequence ID" value="TMM53311.1"/>
    <property type="molecule type" value="Genomic_DNA"/>
</dbReference>
<keyword evidence="8" id="KW-1185">Reference proteome</keyword>
<comment type="caution">
    <text evidence="7">The sequence shown here is derived from an EMBL/GenBank/DDBJ whole genome shotgun (WGS) entry which is preliminary data.</text>
</comment>
<feature type="active site" evidence="4">
    <location>
        <position position="58"/>
    </location>
</feature>
<dbReference type="OrthoDB" id="4174719at2"/>
<dbReference type="Proteomes" id="UP000310314">
    <property type="component" value="Unassembled WGS sequence"/>
</dbReference>
<dbReference type="PANTHER" id="PTHR43774">
    <property type="entry name" value="PEPTIDE METHIONINE SULFOXIDE REDUCTASE"/>
    <property type="match status" value="1"/>
</dbReference>
<dbReference type="InterPro" id="IPR036509">
    <property type="entry name" value="Met_Sox_Rdtase_MsrA_sf"/>
</dbReference>
<organism evidence="7 8">
    <name type="scientific">Maribacter algarum</name>
    <name type="common">ex Zhang et al. 2020</name>
    <dbReference type="NCBI Taxonomy" id="2578118"/>
    <lineage>
        <taxon>Bacteria</taxon>
        <taxon>Pseudomonadati</taxon>
        <taxon>Bacteroidota</taxon>
        <taxon>Flavobacteriia</taxon>
        <taxon>Flavobacteriales</taxon>
        <taxon>Flavobacteriaceae</taxon>
        <taxon>Maribacter</taxon>
    </lineage>
</organism>
<comment type="catalytic activity">
    <reaction evidence="2 4">
        <text>L-methionyl-[protein] + [thioredoxin]-disulfide + H2O = L-methionyl-(S)-S-oxide-[protein] + [thioredoxin]-dithiol</text>
        <dbReference type="Rhea" id="RHEA:14217"/>
        <dbReference type="Rhea" id="RHEA-COMP:10698"/>
        <dbReference type="Rhea" id="RHEA-COMP:10700"/>
        <dbReference type="Rhea" id="RHEA-COMP:12313"/>
        <dbReference type="Rhea" id="RHEA-COMP:12315"/>
        <dbReference type="ChEBI" id="CHEBI:15377"/>
        <dbReference type="ChEBI" id="CHEBI:16044"/>
        <dbReference type="ChEBI" id="CHEBI:29950"/>
        <dbReference type="ChEBI" id="CHEBI:44120"/>
        <dbReference type="ChEBI" id="CHEBI:50058"/>
        <dbReference type="EC" id="1.8.4.11"/>
    </reaction>
</comment>
<gene>
    <name evidence="4 7" type="primary">msrA</name>
    <name evidence="7" type="ORF">FEE95_19805</name>
</gene>
<evidence type="ECO:0000256" key="4">
    <source>
        <dbReference type="HAMAP-Rule" id="MF_01401"/>
    </source>
</evidence>
<evidence type="ECO:0000256" key="3">
    <source>
        <dbReference type="ARBA" id="ARBA00048782"/>
    </source>
</evidence>
<proteinExistence type="inferred from homology"/>
<comment type="similarity">
    <text evidence="4">Belongs to the MsrA Met sulfoxide reductase family.</text>
</comment>
<dbReference type="GO" id="GO:0008113">
    <property type="term" value="F:peptide-methionine (S)-S-oxide reductase activity"/>
    <property type="evidence" value="ECO:0007669"/>
    <property type="project" value="UniProtKB-UniRule"/>
</dbReference>
<evidence type="ECO:0000256" key="2">
    <source>
        <dbReference type="ARBA" id="ARBA00047806"/>
    </source>
</evidence>
<dbReference type="AlphaFoldDB" id="A0A5S3Q8S3"/>
<keyword evidence="5" id="KW-0732">Signal</keyword>
<dbReference type="GO" id="GO:0033744">
    <property type="term" value="F:L-methionine:thioredoxin-disulfide S-oxidoreductase activity"/>
    <property type="evidence" value="ECO:0007669"/>
    <property type="project" value="RHEA"/>
</dbReference>
<dbReference type="PANTHER" id="PTHR43774:SF1">
    <property type="entry name" value="PEPTIDE METHIONINE SULFOXIDE REDUCTASE MSRA 2"/>
    <property type="match status" value="1"/>
</dbReference>
<evidence type="ECO:0000313" key="8">
    <source>
        <dbReference type="Proteomes" id="UP000310314"/>
    </source>
</evidence>
<comment type="function">
    <text evidence="4">Has an important function as a repair enzyme for proteins that have been inactivated by oxidation. Catalyzes the reversible oxidation-reduction of methionine sulfoxide in proteins to methionine.</text>
</comment>
<feature type="signal peptide" evidence="5">
    <location>
        <begin position="1"/>
        <end position="21"/>
    </location>
</feature>
<evidence type="ECO:0000313" key="7">
    <source>
        <dbReference type="EMBL" id="TMM53311.1"/>
    </source>
</evidence>
<dbReference type="Pfam" id="PF01625">
    <property type="entry name" value="PMSR"/>
    <property type="match status" value="1"/>
</dbReference>
<dbReference type="SUPFAM" id="SSF55068">
    <property type="entry name" value="Peptide methionine sulfoxide reductase"/>
    <property type="match status" value="1"/>
</dbReference>
<reference evidence="7 8" key="1">
    <citation type="submission" date="2019-05" db="EMBL/GenBank/DDBJ databases">
        <authorList>
            <person name="Zhang J.-Y."/>
            <person name="Feg X."/>
            <person name="Du Z.-J."/>
        </authorList>
    </citation>
    <scope>NUCLEOTIDE SEQUENCE [LARGE SCALE GENOMIC DNA]</scope>
    <source>
        <strain evidence="7 8">RZ26</strain>
    </source>
</reference>
<feature type="domain" description="Peptide methionine sulphoxide reductase MsrA" evidence="6">
    <location>
        <begin position="51"/>
        <end position="203"/>
    </location>
</feature>
<accession>A0A5S3Q8S3</accession>
<dbReference type="HAMAP" id="MF_01401">
    <property type="entry name" value="MsrA"/>
    <property type="match status" value="1"/>
</dbReference>
<dbReference type="EC" id="1.8.4.11" evidence="4"/>
<sequence>MRILKTNLLAVVLLISTSCQSNVKKDKTEATQETKKEIAKLSQQDLSKYETAYFASGCFWCVEAIFESVKGVKEAVSGYAGGTEDNPTYQQVGAGLTSHAEAVEVYYDPKVISFTALVQVFFGSHDPTTLNRQGPDRGPQYRSVAFYKNEEEKKIIEAYIRALKEQNVYGGDPITTEVTAFEKFWIAEDYHQDYEKKHPNNSYITNVSIPRLNRFKSNFGDYLKEDAH</sequence>
<dbReference type="RefSeq" id="WP_138659771.1">
    <property type="nucleotide sequence ID" value="NZ_VATY01000005.1"/>
</dbReference>
<dbReference type="InterPro" id="IPR002569">
    <property type="entry name" value="Met_Sox_Rdtase_MsrA_dom"/>
</dbReference>
<evidence type="ECO:0000259" key="6">
    <source>
        <dbReference type="Pfam" id="PF01625"/>
    </source>
</evidence>
<dbReference type="NCBIfam" id="TIGR00401">
    <property type="entry name" value="msrA"/>
    <property type="match status" value="1"/>
</dbReference>
<evidence type="ECO:0000256" key="1">
    <source>
        <dbReference type="ARBA" id="ARBA00023002"/>
    </source>
</evidence>
<dbReference type="PROSITE" id="PS51257">
    <property type="entry name" value="PROKAR_LIPOPROTEIN"/>
    <property type="match status" value="1"/>
</dbReference>
<evidence type="ECO:0000256" key="5">
    <source>
        <dbReference type="SAM" id="SignalP"/>
    </source>
</evidence>
<keyword evidence="1 4" id="KW-0560">Oxidoreductase</keyword>
<dbReference type="Gene3D" id="3.30.1060.10">
    <property type="entry name" value="Peptide methionine sulphoxide reductase MsrA"/>
    <property type="match status" value="1"/>
</dbReference>
<comment type="catalytic activity">
    <reaction evidence="3 4">
        <text>[thioredoxin]-disulfide + L-methionine + H2O = L-methionine (S)-S-oxide + [thioredoxin]-dithiol</text>
        <dbReference type="Rhea" id="RHEA:19993"/>
        <dbReference type="Rhea" id="RHEA-COMP:10698"/>
        <dbReference type="Rhea" id="RHEA-COMP:10700"/>
        <dbReference type="ChEBI" id="CHEBI:15377"/>
        <dbReference type="ChEBI" id="CHEBI:29950"/>
        <dbReference type="ChEBI" id="CHEBI:50058"/>
        <dbReference type="ChEBI" id="CHEBI:57844"/>
        <dbReference type="ChEBI" id="CHEBI:58772"/>
        <dbReference type="EC" id="1.8.4.11"/>
    </reaction>
</comment>